<gene>
    <name evidence="3" type="ORF">Mettu_1965</name>
</gene>
<dbReference type="eggNOG" id="COG1961">
    <property type="taxonomic scope" value="Bacteria"/>
</dbReference>
<dbReference type="InterPro" id="IPR036162">
    <property type="entry name" value="Resolvase-like_N_sf"/>
</dbReference>
<proteinExistence type="predicted"/>
<dbReference type="HOGENOM" id="CLU_010686_16_0_6"/>
<dbReference type="STRING" id="697282.Mettu_1965"/>
<dbReference type="SUPFAM" id="SSF53041">
    <property type="entry name" value="Resolvase-like"/>
    <property type="match status" value="1"/>
</dbReference>
<dbReference type="Proteomes" id="UP000004664">
    <property type="component" value="Unassembled WGS sequence"/>
</dbReference>
<accession>G3IWR6</accession>
<dbReference type="RefSeq" id="WP_006891226.1">
    <property type="nucleotide sequence ID" value="NZ_JH109152.1"/>
</dbReference>
<feature type="region of interest" description="Disordered" evidence="1">
    <location>
        <begin position="1"/>
        <end position="20"/>
    </location>
</feature>
<dbReference type="PROSITE" id="PS51736">
    <property type="entry name" value="RECOMBINASES_3"/>
    <property type="match status" value="1"/>
</dbReference>
<keyword evidence="4" id="KW-1185">Reference proteome</keyword>
<dbReference type="Pfam" id="PF00239">
    <property type="entry name" value="Resolvase"/>
    <property type="match status" value="1"/>
</dbReference>
<dbReference type="GO" id="GO:0003677">
    <property type="term" value="F:DNA binding"/>
    <property type="evidence" value="ECO:0007669"/>
    <property type="project" value="InterPro"/>
</dbReference>
<dbReference type="Gene3D" id="3.40.50.1390">
    <property type="entry name" value="Resolvase, N-terminal catalytic domain"/>
    <property type="match status" value="1"/>
</dbReference>
<dbReference type="OrthoDB" id="9797501at2"/>
<evidence type="ECO:0000259" key="2">
    <source>
        <dbReference type="PROSITE" id="PS51736"/>
    </source>
</evidence>
<dbReference type="AlphaFoldDB" id="G3IWR6"/>
<reference evidence="3 4" key="1">
    <citation type="submission" date="2011-06" db="EMBL/GenBank/DDBJ databases">
        <title>Genomic sequence of Methylobacter tundripaludum SV96.</title>
        <authorList>
            <consortium name="US DOE Joint Genome Institute"/>
            <person name="Lucas S."/>
            <person name="Han J."/>
            <person name="Lapidus A."/>
            <person name="Cheng J.-F."/>
            <person name="Goodwin L."/>
            <person name="Pitluck S."/>
            <person name="Held B."/>
            <person name="Detter J.C."/>
            <person name="Han C."/>
            <person name="Tapia R."/>
            <person name="Land M."/>
            <person name="Hauser L."/>
            <person name="Kyrpides N."/>
            <person name="Ivanova N."/>
            <person name="Ovchinnikova G."/>
            <person name="Pagani I."/>
            <person name="Klotz M.G."/>
            <person name="Dispirito A.A."/>
            <person name="Murrell J.C."/>
            <person name="Dunfield P."/>
            <person name="Kalyuzhnaya M.G."/>
            <person name="Svenning M."/>
            <person name="Trotsenko Y.A."/>
            <person name="Stein L.Y."/>
            <person name="Woyke T."/>
        </authorList>
    </citation>
    <scope>NUCLEOTIDE SEQUENCE [LARGE SCALE GENOMIC DNA]</scope>
    <source>
        <strain evidence="4">ATCC BAA-1195 / DSM 17260 / SV96</strain>
    </source>
</reference>
<name>G3IWR6_METTV</name>
<feature type="domain" description="Resolvase/invertase-type recombinase catalytic" evidence="2">
    <location>
        <begin position="1"/>
        <end position="43"/>
    </location>
</feature>
<dbReference type="GO" id="GO:0000150">
    <property type="term" value="F:DNA strand exchange activity"/>
    <property type="evidence" value="ECO:0007669"/>
    <property type="project" value="InterPro"/>
</dbReference>
<protein>
    <submittedName>
        <fullName evidence="3">Resolvase domain-containing protein</fullName>
    </submittedName>
</protein>
<organism evidence="3 4">
    <name type="scientific">Methylobacter tundripaludum (strain ATCC BAA-1195 / DSM 17260 / SV96)</name>
    <dbReference type="NCBI Taxonomy" id="697282"/>
    <lineage>
        <taxon>Bacteria</taxon>
        <taxon>Pseudomonadati</taxon>
        <taxon>Pseudomonadota</taxon>
        <taxon>Gammaproteobacteria</taxon>
        <taxon>Methylococcales</taxon>
        <taxon>Methylococcaceae</taxon>
        <taxon>Methylobacter</taxon>
    </lineage>
</organism>
<sequence>MKTGYARVSTDEENSSLQTDTLKAEGCEKIFTDKASGAKAKRL</sequence>
<evidence type="ECO:0000256" key="1">
    <source>
        <dbReference type="SAM" id="MobiDB-lite"/>
    </source>
</evidence>
<dbReference type="InterPro" id="IPR006119">
    <property type="entry name" value="Resolv_N"/>
</dbReference>
<evidence type="ECO:0000313" key="3">
    <source>
        <dbReference type="EMBL" id="EGW23125.1"/>
    </source>
</evidence>
<evidence type="ECO:0000313" key="4">
    <source>
        <dbReference type="Proteomes" id="UP000004664"/>
    </source>
</evidence>
<dbReference type="EMBL" id="JH109152">
    <property type="protein sequence ID" value="EGW23125.1"/>
    <property type="molecule type" value="Genomic_DNA"/>
</dbReference>